<proteinExistence type="predicted"/>
<evidence type="ECO:0000313" key="3">
    <source>
        <dbReference type="Proteomes" id="UP000187406"/>
    </source>
</evidence>
<evidence type="ECO:0000313" key="2">
    <source>
        <dbReference type="EMBL" id="GAV64441.1"/>
    </source>
</evidence>
<organism evidence="2 3">
    <name type="scientific">Cephalotus follicularis</name>
    <name type="common">Albany pitcher plant</name>
    <dbReference type="NCBI Taxonomy" id="3775"/>
    <lineage>
        <taxon>Eukaryota</taxon>
        <taxon>Viridiplantae</taxon>
        <taxon>Streptophyta</taxon>
        <taxon>Embryophyta</taxon>
        <taxon>Tracheophyta</taxon>
        <taxon>Spermatophyta</taxon>
        <taxon>Magnoliopsida</taxon>
        <taxon>eudicotyledons</taxon>
        <taxon>Gunneridae</taxon>
        <taxon>Pentapetalae</taxon>
        <taxon>rosids</taxon>
        <taxon>fabids</taxon>
        <taxon>Oxalidales</taxon>
        <taxon>Cephalotaceae</taxon>
        <taxon>Cephalotus</taxon>
    </lineage>
</organism>
<evidence type="ECO:0000259" key="1">
    <source>
        <dbReference type="Pfam" id="PF13966"/>
    </source>
</evidence>
<keyword evidence="3" id="KW-1185">Reference proteome</keyword>
<protein>
    <submittedName>
        <fullName evidence="2">Zf-RVT domain-containing protein</fullName>
    </submittedName>
</protein>
<dbReference type="EMBL" id="BDDD01000347">
    <property type="protein sequence ID" value="GAV64441.1"/>
    <property type="molecule type" value="Genomic_DNA"/>
</dbReference>
<gene>
    <name evidence="2" type="ORF">CFOL_v3_07959</name>
</gene>
<dbReference type="AlphaFoldDB" id="A0A1Q3B8S9"/>
<dbReference type="OrthoDB" id="1717299at2759"/>
<dbReference type="Pfam" id="PF13966">
    <property type="entry name" value="zf-RVT"/>
    <property type="match status" value="1"/>
</dbReference>
<dbReference type="InParanoid" id="A0A1Q3B8S9"/>
<dbReference type="Proteomes" id="UP000187406">
    <property type="component" value="Unassembled WGS sequence"/>
</dbReference>
<comment type="caution">
    <text evidence="2">The sequence shown here is derived from an EMBL/GenBank/DDBJ whole genome shotgun (WGS) entry which is preliminary data.</text>
</comment>
<reference evidence="3" key="1">
    <citation type="submission" date="2016-04" db="EMBL/GenBank/DDBJ databases">
        <title>Cephalotus genome sequencing.</title>
        <authorList>
            <person name="Fukushima K."/>
            <person name="Hasebe M."/>
            <person name="Fang X."/>
        </authorList>
    </citation>
    <scope>NUCLEOTIDE SEQUENCE [LARGE SCALE GENOMIC DNA]</scope>
    <source>
        <strain evidence="3">cv. St1</strain>
    </source>
</reference>
<dbReference type="InterPro" id="IPR026960">
    <property type="entry name" value="RVT-Znf"/>
</dbReference>
<sequence length="123" mass="14140">MVYSLVSLLICYKVKNFENRSTYNVFKSLWSLDVPPRIKTFLWLAVLNSLPMRSVLKNCSIIDNDMCPGCNSHSETVLHILRDCLYSKRIWKQVPSQKLSSSLNSNLGKRVSSLLTSKINPRF</sequence>
<accession>A0A1Q3B8S9</accession>
<feature type="domain" description="Reverse transcriptase zinc-binding" evidence="1">
    <location>
        <begin position="17"/>
        <end position="91"/>
    </location>
</feature>
<name>A0A1Q3B8S9_CEPFO</name>